<dbReference type="OrthoDB" id="7506908at2"/>
<dbReference type="EMBL" id="JAGIKT010000003">
    <property type="protein sequence ID" value="MBP0109858.1"/>
    <property type="molecule type" value="Genomic_DNA"/>
</dbReference>
<dbReference type="SUPFAM" id="SSF51182">
    <property type="entry name" value="RmlC-like cupins"/>
    <property type="match status" value="1"/>
</dbReference>
<protein>
    <submittedName>
        <fullName evidence="3">Cupin domain-containing protein</fullName>
    </submittedName>
</protein>
<sequence>MRELLVIAGLVAFSLPATAQDTPMRVTPEAITWAENPAFPKGVQTATLVGDPTKAGDVVVLRIKFPPNFQMPPHTHPYSEVVTIISGNVGTSHGEKFEKKGEPLKPGSLWVYPAKHAHYAWTGNEEGILQVQFVGPGGIDYINPADDPRKK</sequence>
<dbReference type="RefSeq" id="WP_122404077.1">
    <property type="nucleotide sequence ID" value="NZ_JAGIKT010000003.1"/>
</dbReference>
<feature type="chain" id="PRO_5041067051" evidence="1">
    <location>
        <begin position="20"/>
        <end position="151"/>
    </location>
</feature>
<dbReference type="Pfam" id="PF00190">
    <property type="entry name" value="Cupin_1"/>
    <property type="match status" value="1"/>
</dbReference>
<evidence type="ECO:0000256" key="1">
    <source>
        <dbReference type="SAM" id="SignalP"/>
    </source>
</evidence>
<dbReference type="InterPro" id="IPR006045">
    <property type="entry name" value="Cupin_1"/>
</dbReference>
<proteinExistence type="predicted"/>
<keyword evidence="1" id="KW-0732">Signal</keyword>
<evidence type="ECO:0000313" key="6">
    <source>
        <dbReference type="Proteomes" id="UP000669317"/>
    </source>
</evidence>
<keyword evidence="6" id="KW-1185">Reference proteome</keyword>
<feature type="signal peptide" evidence="1">
    <location>
        <begin position="1"/>
        <end position="19"/>
    </location>
</feature>
<dbReference type="AlphaFoldDB" id="A0A2U3Q4X8"/>
<dbReference type="InterPro" id="IPR014710">
    <property type="entry name" value="RmlC-like_jellyroll"/>
</dbReference>
<dbReference type="CDD" id="cd06989">
    <property type="entry name" value="cupin_DRT102"/>
    <property type="match status" value="1"/>
</dbReference>
<accession>A0A2U3Q4X8</accession>
<dbReference type="Proteomes" id="UP000246085">
    <property type="component" value="Chromosome BRAD3257"/>
</dbReference>
<evidence type="ECO:0000313" key="5">
    <source>
        <dbReference type="Proteomes" id="UP000246085"/>
    </source>
</evidence>
<dbReference type="KEGG" id="bvz:BRAD3257_5542"/>
<evidence type="ECO:0000313" key="4">
    <source>
        <dbReference type="EMBL" id="SPP96484.1"/>
    </source>
</evidence>
<evidence type="ECO:0000313" key="3">
    <source>
        <dbReference type="EMBL" id="MBP0109858.1"/>
    </source>
</evidence>
<reference evidence="4 5" key="1">
    <citation type="submission" date="2018-03" db="EMBL/GenBank/DDBJ databases">
        <authorList>
            <person name="Gully D."/>
        </authorList>
    </citation>
    <scope>NUCLEOTIDE SEQUENCE [LARGE SCALE GENOMIC DNA]</scope>
    <source>
        <strain evidence="4">ORS3257</strain>
    </source>
</reference>
<reference evidence="3 6" key="2">
    <citation type="submission" date="2021-03" db="EMBL/GenBank/DDBJ databases">
        <title>Genome Sequence of Bradyrhizobium vignae strain ISRA400.</title>
        <authorList>
            <person name="Tisa L.S."/>
            <person name="Svistoonoff S."/>
            <person name="Hocher V."/>
            <person name="Fall S."/>
            <person name="Zaiya A."/>
            <person name="Naing D."/>
            <person name="Niang N."/>
            <person name="Diouf A."/>
            <person name="Dasylva M.C."/>
            <person name="Toure O."/>
            <person name="Gueye M."/>
            <person name="Gully D."/>
            <person name="Tisseyre P."/>
            <person name="Simpson S."/>
            <person name="Morris K."/>
            <person name="Thomas W.K."/>
        </authorList>
    </citation>
    <scope>NUCLEOTIDE SEQUENCE [LARGE SCALE GENOMIC DNA]</scope>
    <source>
        <strain evidence="3 6">ISRA400</strain>
    </source>
</reference>
<feature type="domain" description="Cupin type-1" evidence="2">
    <location>
        <begin position="54"/>
        <end position="129"/>
    </location>
</feature>
<dbReference type="InterPro" id="IPR011051">
    <property type="entry name" value="RmlC_Cupin_sf"/>
</dbReference>
<accession>A0A4Q0R6Q2</accession>
<dbReference type="Gene3D" id="2.60.120.10">
    <property type="entry name" value="Jelly Rolls"/>
    <property type="match status" value="1"/>
</dbReference>
<dbReference type="EMBL" id="LS398110">
    <property type="protein sequence ID" value="SPP96484.1"/>
    <property type="molecule type" value="Genomic_DNA"/>
</dbReference>
<gene>
    <name evidence="4" type="ORF">BRAD3257_5542</name>
    <name evidence="3" type="ORF">JWS04_01850</name>
</gene>
<dbReference type="Proteomes" id="UP000669317">
    <property type="component" value="Unassembled WGS sequence"/>
</dbReference>
<evidence type="ECO:0000259" key="2">
    <source>
        <dbReference type="Pfam" id="PF00190"/>
    </source>
</evidence>
<name>A0A2U3Q4X8_9BRAD</name>
<organism evidence="4 5">
    <name type="scientific">Bradyrhizobium vignae</name>
    <dbReference type="NCBI Taxonomy" id="1549949"/>
    <lineage>
        <taxon>Bacteria</taxon>
        <taxon>Pseudomonadati</taxon>
        <taxon>Pseudomonadota</taxon>
        <taxon>Alphaproteobacteria</taxon>
        <taxon>Hyphomicrobiales</taxon>
        <taxon>Nitrobacteraceae</taxon>
        <taxon>Bradyrhizobium</taxon>
    </lineage>
</organism>